<dbReference type="EMBL" id="SJPJ01000002">
    <property type="protein sequence ID" value="TWT76765.1"/>
    <property type="molecule type" value="Genomic_DNA"/>
</dbReference>
<dbReference type="RefSeq" id="WP_146404505.1">
    <property type="nucleotide sequence ID" value="NZ_SJPJ01000002.1"/>
</dbReference>
<name>A0A5C5YPE1_9BACT</name>
<evidence type="ECO:0008006" key="3">
    <source>
        <dbReference type="Google" id="ProtNLM"/>
    </source>
</evidence>
<gene>
    <name evidence="1" type="ORF">CA13_72640</name>
</gene>
<evidence type="ECO:0000313" key="2">
    <source>
        <dbReference type="Proteomes" id="UP000315010"/>
    </source>
</evidence>
<proteinExistence type="predicted"/>
<reference evidence="1 2" key="1">
    <citation type="submission" date="2019-02" db="EMBL/GenBank/DDBJ databases">
        <title>Deep-cultivation of Planctomycetes and their phenomic and genomic characterization uncovers novel biology.</title>
        <authorList>
            <person name="Wiegand S."/>
            <person name="Jogler M."/>
            <person name="Boedeker C."/>
            <person name="Pinto D."/>
            <person name="Vollmers J."/>
            <person name="Rivas-Marin E."/>
            <person name="Kohn T."/>
            <person name="Peeters S.H."/>
            <person name="Heuer A."/>
            <person name="Rast P."/>
            <person name="Oberbeckmann S."/>
            <person name="Bunk B."/>
            <person name="Jeske O."/>
            <person name="Meyerdierks A."/>
            <person name="Storesund J.E."/>
            <person name="Kallscheuer N."/>
            <person name="Luecker S."/>
            <person name="Lage O.M."/>
            <person name="Pohl T."/>
            <person name="Merkel B.J."/>
            <person name="Hornburger P."/>
            <person name="Mueller R.-W."/>
            <person name="Bruemmer F."/>
            <person name="Labrenz M."/>
            <person name="Spormann A.M."/>
            <person name="Op Den Camp H."/>
            <person name="Overmann J."/>
            <person name="Amann R."/>
            <person name="Jetten M.S.M."/>
            <person name="Mascher T."/>
            <person name="Medema M.H."/>
            <person name="Devos D.P."/>
            <person name="Kaster A.-K."/>
            <person name="Ovreas L."/>
            <person name="Rohde M."/>
            <person name="Galperin M.Y."/>
            <person name="Jogler C."/>
        </authorList>
    </citation>
    <scope>NUCLEOTIDE SEQUENCE [LARGE SCALE GENOMIC DNA]</scope>
    <source>
        <strain evidence="1 2">CA13</strain>
    </source>
</reference>
<dbReference type="OrthoDB" id="240996at2"/>
<protein>
    <recommendedName>
        <fullName evidence="3">LarA-like N-terminal domain-containing protein</fullName>
    </recommendedName>
</protein>
<accession>A0A5C5YPE1</accession>
<dbReference type="Proteomes" id="UP000315010">
    <property type="component" value="Unassembled WGS sequence"/>
</dbReference>
<comment type="caution">
    <text evidence="1">The sequence shown here is derived from an EMBL/GenBank/DDBJ whole genome shotgun (WGS) entry which is preliminary data.</text>
</comment>
<evidence type="ECO:0000313" key="1">
    <source>
        <dbReference type="EMBL" id="TWT76765.1"/>
    </source>
</evidence>
<sequence length="417" mass="44996">MHSSSDPSLSSFADVLAKIPSTNHWHYDVSSNRPQIVDIPAAVRVALRTPTDFPPLSAAIAPGDRVALAVDPNVPDIVEVVRGVLLEIDESEGDVVDIVLWDEATDVTVRLLEAEFENIAAVTRHDSHNRESLRYLGVDNESEPVYLNRLVVDADLVLPIVSARPWDAAAGNELSGVYPILADSNTRIRHQVSLYQPQDKKKASNESHIGWMLGVQLMMAVAANEDGTAGAIFAGTPDAIRRSFDQPRQANDEFPPAAPLVIASIEGSDQQQTWGNLARAVAVAATHVAAGGTLLLWTQIKTPPSDRLVHRMNTDGEGIDDGIENVESGDGFILWDDSLAIAKVMDRVGCEHRLLLHSKLDSEVVESLGIGAVESIAGLDRLTGSFESCGTMRAAQFAGGTFDHYVFQSSNSSQRAQ</sequence>
<keyword evidence="2" id="KW-1185">Reference proteome</keyword>
<dbReference type="AlphaFoldDB" id="A0A5C5YPE1"/>
<dbReference type="Gene3D" id="3.40.50.11440">
    <property type="match status" value="1"/>
</dbReference>
<organism evidence="1 2">
    <name type="scientific">Novipirellula herctigrandis</name>
    <dbReference type="NCBI Taxonomy" id="2527986"/>
    <lineage>
        <taxon>Bacteria</taxon>
        <taxon>Pseudomonadati</taxon>
        <taxon>Planctomycetota</taxon>
        <taxon>Planctomycetia</taxon>
        <taxon>Pirellulales</taxon>
        <taxon>Pirellulaceae</taxon>
        <taxon>Novipirellula</taxon>
    </lineage>
</organism>